<accession>A0A2S5T3M7</accession>
<name>A0A2S5T3M7_9BURK</name>
<dbReference type="InterPro" id="IPR009528">
    <property type="entry name" value="Restrct_endonuc_II_BsuBI_C"/>
</dbReference>
<dbReference type="InterPro" id="IPR041963">
    <property type="entry name" value="BsuBI/PstI_C_sf"/>
</dbReference>
<dbReference type="GO" id="GO:0003677">
    <property type="term" value="F:DNA binding"/>
    <property type="evidence" value="ECO:0007669"/>
    <property type="project" value="InterPro"/>
</dbReference>
<organism evidence="3 4">
    <name type="scientific">Caldimonas thermodepolymerans</name>
    <dbReference type="NCBI Taxonomy" id="215580"/>
    <lineage>
        <taxon>Bacteria</taxon>
        <taxon>Pseudomonadati</taxon>
        <taxon>Pseudomonadota</taxon>
        <taxon>Betaproteobacteria</taxon>
        <taxon>Burkholderiales</taxon>
        <taxon>Sphaerotilaceae</taxon>
        <taxon>Caldimonas</taxon>
    </lineage>
</organism>
<proteinExistence type="predicted"/>
<dbReference type="Gene3D" id="3.40.1350.80">
    <property type="match status" value="1"/>
</dbReference>
<dbReference type="GO" id="GO:0009307">
    <property type="term" value="P:DNA restriction-modification system"/>
    <property type="evidence" value="ECO:0007669"/>
    <property type="project" value="InterPro"/>
</dbReference>
<dbReference type="AlphaFoldDB" id="A0A2S5T3M7"/>
<feature type="domain" description="BsuBI/PstI restriction endonuclease" evidence="1">
    <location>
        <begin position="187"/>
        <end position="346"/>
    </location>
</feature>
<dbReference type="Gene3D" id="1.10.10.1820">
    <property type="entry name" value="BsuBI/PstI restriction endonuclease-like"/>
    <property type="match status" value="1"/>
</dbReference>
<keyword evidence="4" id="KW-1185">Reference proteome</keyword>
<dbReference type="Pfam" id="PF17728">
    <property type="entry name" value="BsuBI_PstI_RE_N"/>
    <property type="match status" value="1"/>
</dbReference>
<gene>
    <name evidence="3" type="ORF">C1702_11125</name>
</gene>
<dbReference type="GO" id="GO:0000287">
    <property type="term" value="F:magnesium ion binding"/>
    <property type="evidence" value="ECO:0007669"/>
    <property type="project" value="InterPro"/>
</dbReference>
<dbReference type="RefSeq" id="WP_104357782.1">
    <property type="nucleotide sequence ID" value="NZ_CP064338.1"/>
</dbReference>
<protein>
    <submittedName>
        <fullName evidence="3">Restriction endonuclease</fullName>
    </submittedName>
</protein>
<comment type="caution">
    <text evidence="3">The sequence shown here is derived from an EMBL/GenBank/DDBJ whole genome shotgun (WGS) entry which is preliminary data.</text>
</comment>
<evidence type="ECO:0000313" key="4">
    <source>
        <dbReference type="Proteomes" id="UP000239406"/>
    </source>
</evidence>
<evidence type="ECO:0000313" key="3">
    <source>
        <dbReference type="EMBL" id="PPE69487.1"/>
    </source>
</evidence>
<keyword evidence="3" id="KW-0378">Hydrolase</keyword>
<sequence>MSLPPLLPIGDIQARLEQIFPPGLDMRQYLTREMAARTVYVFLYGGMIEGVGRLLRPSHIYFYTEEQAAKTGDEDREYWFKHATKPGWRPEGRRWYADTTREPIRDETIRYGLLDIGAVDKVPNVAVTSSSPIYYLKSDFAALFNPSLNGSALDAAIQQWQRRHLTPAARARMAMLAQGLAKRSDEVHVRCPDGTVARLSPGLSSLISKAVVEEFAQNFLPRPVLLWLSESGNKVRHQDVRVAQALGLRIDAATALPDIILANVGDSGEDTALIFIEVVASDGPMNEVRKTQLLEYVKASGFPTKQCYFGTAFEDRADSAFRKALPTLAWGTFAWFRSEPKHILMLFDRPFPIVSA</sequence>
<dbReference type="GO" id="GO:0009036">
    <property type="term" value="F:type II site-specific deoxyribonuclease activity"/>
    <property type="evidence" value="ECO:0007669"/>
    <property type="project" value="InterPro"/>
</dbReference>
<feature type="domain" description="BsuBI/PstI restriction endonuclease HTH" evidence="2">
    <location>
        <begin position="11"/>
        <end position="174"/>
    </location>
</feature>
<dbReference type="Proteomes" id="UP000239406">
    <property type="component" value="Unassembled WGS sequence"/>
</dbReference>
<evidence type="ECO:0000259" key="2">
    <source>
        <dbReference type="Pfam" id="PF17728"/>
    </source>
</evidence>
<evidence type="ECO:0000259" key="1">
    <source>
        <dbReference type="Pfam" id="PF06616"/>
    </source>
</evidence>
<dbReference type="Pfam" id="PF06616">
    <property type="entry name" value="BsuBI_PstI_RE"/>
    <property type="match status" value="1"/>
</dbReference>
<keyword evidence="3" id="KW-0540">Nuclease</keyword>
<dbReference type="EMBL" id="PSNY01000011">
    <property type="protein sequence ID" value="PPE69487.1"/>
    <property type="molecule type" value="Genomic_DNA"/>
</dbReference>
<keyword evidence="3" id="KW-0255">Endonuclease</keyword>
<dbReference type="InterPro" id="IPR041962">
    <property type="entry name" value="BsuBI/PstI_N_sf"/>
</dbReference>
<reference evidence="3 4" key="1">
    <citation type="submission" date="2018-02" db="EMBL/GenBank/DDBJ databases">
        <title>Reclassifiation of [Polyangium] brachysporum DSM 7029 as Guopingzhaonella breviflexa gen. nov., sp. nov., a member of the family Comamonadaceae.</title>
        <authorList>
            <person name="Tang B."/>
        </authorList>
    </citation>
    <scope>NUCLEOTIDE SEQUENCE [LARGE SCALE GENOMIC DNA]</scope>
    <source>
        <strain evidence="3 4">DSM 15344</strain>
    </source>
</reference>
<dbReference type="InterPro" id="IPR041454">
    <property type="entry name" value="BsuBI/PstI_N"/>
</dbReference>